<gene>
    <name evidence="1" type="ORF">RPERSI_LOCUS15788</name>
</gene>
<name>A0ACA9QVB8_9GLOM</name>
<proteinExistence type="predicted"/>
<reference evidence="1" key="1">
    <citation type="submission" date="2021-06" db="EMBL/GenBank/DDBJ databases">
        <authorList>
            <person name="Kallberg Y."/>
            <person name="Tangrot J."/>
            <person name="Rosling A."/>
        </authorList>
    </citation>
    <scope>NUCLEOTIDE SEQUENCE</scope>
    <source>
        <strain evidence="1">MA461A</strain>
    </source>
</reference>
<accession>A0ACA9QVB8</accession>
<organism evidence="1 2">
    <name type="scientific">Racocetra persica</name>
    <dbReference type="NCBI Taxonomy" id="160502"/>
    <lineage>
        <taxon>Eukaryota</taxon>
        <taxon>Fungi</taxon>
        <taxon>Fungi incertae sedis</taxon>
        <taxon>Mucoromycota</taxon>
        <taxon>Glomeromycotina</taxon>
        <taxon>Glomeromycetes</taxon>
        <taxon>Diversisporales</taxon>
        <taxon>Gigasporaceae</taxon>
        <taxon>Racocetra</taxon>
    </lineage>
</organism>
<feature type="non-terminal residue" evidence="1">
    <location>
        <position position="220"/>
    </location>
</feature>
<dbReference type="Proteomes" id="UP000789920">
    <property type="component" value="Unassembled WGS sequence"/>
</dbReference>
<sequence length="220" mass="25102">HTFERYFEGRKAFQDTCGLIKTAFRITWTNIIGITKEEKEVIMKLLLAFVVATIHSLKKEEDVDHEDIKELIPNTFNFQQKAQPSSEINPLSKINECKIELPVEIISYLNLYYSKKFYEKELDSIPFGIISEALSDLTQLFGTMHTISGTPIPITYQIHMKQSLNIYVCFLSLALVESLGWATIPIVTIIAFILFGLETLGNEIADPFGDDETDLPLEEF</sequence>
<keyword evidence="2" id="KW-1185">Reference proteome</keyword>
<dbReference type="EMBL" id="CAJVQC010038337">
    <property type="protein sequence ID" value="CAG8765911.1"/>
    <property type="molecule type" value="Genomic_DNA"/>
</dbReference>
<comment type="caution">
    <text evidence="1">The sequence shown here is derived from an EMBL/GenBank/DDBJ whole genome shotgun (WGS) entry which is preliminary data.</text>
</comment>
<evidence type="ECO:0000313" key="2">
    <source>
        <dbReference type="Proteomes" id="UP000789920"/>
    </source>
</evidence>
<protein>
    <submittedName>
        <fullName evidence="1">36313_t:CDS:1</fullName>
    </submittedName>
</protein>
<evidence type="ECO:0000313" key="1">
    <source>
        <dbReference type="EMBL" id="CAG8765911.1"/>
    </source>
</evidence>
<feature type="non-terminal residue" evidence="1">
    <location>
        <position position="1"/>
    </location>
</feature>